<reference evidence="2 3" key="1">
    <citation type="submission" date="2020-06" db="EMBL/GenBank/DDBJ databases">
        <authorList>
            <person name="Li R."/>
            <person name="Bekaert M."/>
        </authorList>
    </citation>
    <scope>NUCLEOTIDE SEQUENCE [LARGE SCALE GENOMIC DNA]</scope>
    <source>
        <strain evidence="3">wild</strain>
    </source>
</reference>
<dbReference type="EMBL" id="CACVKT020001405">
    <property type="protein sequence ID" value="CAC5367890.1"/>
    <property type="molecule type" value="Genomic_DNA"/>
</dbReference>
<accession>A0A6J8AHS8</accession>
<keyword evidence="1" id="KW-0175">Coiled coil</keyword>
<organism evidence="2 3">
    <name type="scientific">Mytilus coruscus</name>
    <name type="common">Sea mussel</name>
    <dbReference type="NCBI Taxonomy" id="42192"/>
    <lineage>
        <taxon>Eukaryota</taxon>
        <taxon>Metazoa</taxon>
        <taxon>Spiralia</taxon>
        <taxon>Lophotrochozoa</taxon>
        <taxon>Mollusca</taxon>
        <taxon>Bivalvia</taxon>
        <taxon>Autobranchia</taxon>
        <taxon>Pteriomorphia</taxon>
        <taxon>Mytilida</taxon>
        <taxon>Mytiloidea</taxon>
        <taxon>Mytilidae</taxon>
        <taxon>Mytilinae</taxon>
        <taxon>Mytilus</taxon>
    </lineage>
</organism>
<evidence type="ECO:0000313" key="3">
    <source>
        <dbReference type="Proteomes" id="UP000507470"/>
    </source>
</evidence>
<name>A0A6J8AHS8_MYTCO</name>
<dbReference type="Proteomes" id="UP000507470">
    <property type="component" value="Unassembled WGS sequence"/>
</dbReference>
<evidence type="ECO:0000313" key="2">
    <source>
        <dbReference type="EMBL" id="CAC5367890.1"/>
    </source>
</evidence>
<gene>
    <name evidence="2" type="ORF">MCOR_7633</name>
</gene>
<dbReference type="Gene3D" id="3.40.50.1110">
    <property type="entry name" value="SGNH hydrolase"/>
    <property type="match status" value="1"/>
</dbReference>
<evidence type="ECO:0000256" key="1">
    <source>
        <dbReference type="SAM" id="Coils"/>
    </source>
</evidence>
<keyword evidence="3" id="KW-1185">Reference proteome</keyword>
<dbReference type="InterPro" id="IPR036514">
    <property type="entry name" value="SGNH_hydro_sf"/>
</dbReference>
<protein>
    <submittedName>
        <fullName evidence="2">Uncharacterized protein</fullName>
    </submittedName>
</protein>
<feature type="coiled-coil region" evidence="1">
    <location>
        <begin position="352"/>
        <end position="386"/>
    </location>
</feature>
<dbReference type="SUPFAM" id="SSF52266">
    <property type="entry name" value="SGNH hydrolase"/>
    <property type="match status" value="1"/>
</dbReference>
<proteinExistence type="predicted"/>
<dbReference type="OrthoDB" id="6171556at2759"/>
<dbReference type="AlphaFoldDB" id="A0A6J8AHS8"/>
<sequence length="612" mass="69407">MADIDVVHLISNNDITLTSVYCDYPVTCLPTKFNVPSGPKGKRALTEEIDAHLYDEAAHMTAFRIPHPKLAPWIKSLSLLYYEHYGKSPEYVVSWFDDPENWSTKNSGNKSVCVEISTKADVVNSLWYKITLFINTGLVQVQCNHKDTFVDKDFPVLVMLVNVIYMSTNTDKSGSCKINTSQCGSETDLSDQTNIKQISTLIDTNNNKDLASHNDSIVTKDKFGQVHETNNISQSDMNVAHFQPDQIFSRMEASFTLAIDKICTQQSDLFNSKFQLMEHYYNQSIETNNYNFKMLQDTITTLLKPTSNNDKLPARIVSLEKENIILKSSVNEFKNISAINIECWKSKIETQKSQMELQKNSQDKRIKDLQSDISDLQTKLNDKISKIEEMASAFDSVSESLKHKEDEVLSLKLHLSQDNTNNFKEVKLKQPKSRNTKHVVLIGTPNIKGIDPNKLSSKYSAEKHEAFTLEQTDHVIQELEVTPDILVLHSLSNAVRTAPNENSIEYLGSIINRARKKFENAKIVISLPTPRADEESLNNKAQILSLMAKEEFRNKSKVELCDSSNMAFKGSALQKYLDPNDNYHLSYNGTKMLASNIRDTIDRILGLPRELP</sequence>